<sequence>MSRIVFALLALFVAIAATHDLASYGKDYGSGDGYGSPLSYGRGYGYGSPLSYGKGYGHPWYNGFSGKSLWGYGYGHAYGYGGHALPAYGGYGYGHGF</sequence>
<comment type="caution">
    <text evidence="2">The sequence shown here is derived from an EMBL/GenBank/DDBJ whole genome shotgun (WGS) entry which is preliminary data.</text>
</comment>
<feature type="chain" id="PRO_5041405778" evidence="1">
    <location>
        <begin position="19"/>
        <end position="97"/>
    </location>
</feature>
<name>A0AA39ID98_9BILA</name>
<proteinExistence type="predicted"/>
<evidence type="ECO:0000256" key="1">
    <source>
        <dbReference type="SAM" id="SignalP"/>
    </source>
</evidence>
<keyword evidence="3" id="KW-1185">Reference proteome</keyword>
<feature type="signal peptide" evidence="1">
    <location>
        <begin position="1"/>
        <end position="18"/>
    </location>
</feature>
<evidence type="ECO:0000313" key="2">
    <source>
        <dbReference type="EMBL" id="KAK0422271.1"/>
    </source>
</evidence>
<reference evidence="2" key="1">
    <citation type="submission" date="2023-06" db="EMBL/GenBank/DDBJ databases">
        <title>Genomic analysis of the entomopathogenic nematode Steinernema hermaphroditum.</title>
        <authorList>
            <person name="Schwarz E.M."/>
            <person name="Heppert J.K."/>
            <person name="Baniya A."/>
            <person name="Schwartz H.T."/>
            <person name="Tan C.-H."/>
            <person name="Antoshechkin I."/>
            <person name="Sternberg P.W."/>
            <person name="Goodrich-Blair H."/>
            <person name="Dillman A.R."/>
        </authorList>
    </citation>
    <scope>NUCLEOTIDE SEQUENCE</scope>
    <source>
        <strain evidence="2">PS9179</strain>
        <tissue evidence="2">Whole animal</tissue>
    </source>
</reference>
<dbReference type="EMBL" id="JAUCMV010000001">
    <property type="protein sequence ID" value="KAK0422271.1"/>
    <property type="molecule type" value="Genomic_DNA"/>
</dbReference>
<dbReference type="Proteomes" id="UP001175271">
    <property type="component" value="Unassembled WGS sequence"/>
</dbReference>
<protein>
    <submittedName>
        <fullName evidence="2">Uncharacterized protein</fullName>
    </submittedName>
</protein>
<keyword evidence="1" id="KW-0732">Signal</keyword>
<dbReference type="AlphaFoldDB" id="A0AA39ID98"/>
<accession>A0AA39ID98</accession>
<organism evidence="2 3">
    <name type="scientific">Steinernema hermaphroditum</name>
    <dbReference type="NCBI Taxonomy" id="289476"/>
    <lineage>
        <taxon>Eukaryota</taxon>
        <taxon>Metazoa</taxon>
        <taxon>Ecdysozoa</taxon>
        <taxon>Nematoda</taxon>
        <taxon>Chromadorea</taxon>
        <taxon>Rhabditida</taxon>
        <taxon>Tylenchina</taxon>
        <taxon>Panagrolaimomorpha</taxon>
        <taxon>Strongyloidoidea</taxon>
        <taxon>Steinernematidae</taxon>
        <taxon>Steinernema</taxon>
    </lineage>
</organism>
<evidence type="ECO:0000313" key="3">
    <source>
        <dbReference type="Proteomes" id="UP001175271"/>
    </source>
</evidence>
<gene>
    <name evidence="2" type="ORF">QR680_007477</name>
</gene>